<dbReference type="STRING" id="1328759.A0A5C2RWG7"/>
<sequence>MTTLPGTRISLSDTSLPSGTSVPAQSFTFATIPYPTTCTAATFNWTYTGAQETFELAVSSSITPHTDLPSSRKRQGSTNQLAIAFHVDATAQTWTWPTVTIPAGWYTLEAIGDDWTATSPQFFVTNGTDISCLSSSPTSSSTTAPATSTGMSTGTGSTSSITSTGTLLPVTSATGGGSRAGAIAGGVVGGVVIMAAAIAAYLYFGLCRRTPTRSRRRAADGNGPTQLGKWGGLSSLDSGMDAPVAAARPGLVMAIPPKKRGKTESTGAILPPLSSTAHGHSSAARGISDEDVATLAEEKAVPYTKGYEYVETVQPLAYANRRRSSASTSGAGLSPIAEPLPSAGSNGRSRARSSSQSHRAMALAKLDGDGSMPSSSPRTRSPTVPRRSIDAPPMAMPASPPYDVSLMNRSSSGGGPGARRAARKPVPQLDASELSMPPTPTSAGASVSRGQSVASTLTYTSTSPLTSGSAHPMYRNESQSQSSGTLRAPVLGPGRQHSREDLEAAGMELPNLNHKSSFGDRPVHYLIPDMPPPPPRN</sequence>
<dbReference type="GO" id="GO:0071944">
    <property type="term" value="C:cell periphery"/>
    <property type="evidence" value="ECO:0007669"/>
    <property type="project" value="UniProtKB-ARBA"/>
</dbReference>
<dbReference type="InterPro" id="IPR051694">
    <property type="entry name" value="Immunoregulatory_rcpt-like"/>
</dbReference>
<feature type="region of interest" description="Disordered" evidence="5">
    <location>
        <begin position="134"/>
        <end position="164"/>
    </location>
</feature>
<feature type="region of interest" description="Disordered" evidence="5">
    <location>
        <begin position="213"/>
        <end position="233"/>
    </location>
</feature>
<dbReference type="GO" id="GO:0016020">
    <property type="term" value="C:membrane"/>
    <property type="evidence" value="ECO:0007669"/>
    <property type="project" value="UniProtKB-SubCell"/>
</dbReference>
<keyword evidence="2 6" id="KW-0812">Transmembrane</keyword>
<feature type="transmembrane region" description="Helical" evidence="6">
    <location>
        <begin position="182"/>
        <end position="206"/>
    </location>
</feature>
<evidence type="ECO:0000256" key="5">
    <source>
        <dbReference type="SAM" id="MobiDB-lite"/>
    </source>
</evidence>
<comment type="subcellular location">
    <subcellularLocation>
        <location evidence="1">Membrane</location>
        <topology evidence="1">Single-pass membrane protein</topology>
    </subcellularLocation>
</comment>
<name>A0A5C2RWG7_9APHY</name>
<dbReference type="PANTHER" id="PTHR15549">
    <property type="entry name" value="PAIRED IMMUNOGLOBULIN-LIKE TYPE 2 RECEPTOR"/>
    <property type="match status" value="1"/>
</dbReference>
<evidence type="ECO:0000256" key="3">
    <source>
        <dbReference type="ARBA" id="ARBA00022989"/>
    </source>
</evidence>
<evidence type="ECO:0000256" key="4">
    <source>
        <dbReference type="ARBA" id="ARBA00023136"/>
    </source>
</evidence>
<protein>
    <submittedName>
        <fullName evidence="7">Uncharacterized protein</fullName>
    </submittedName>
</protein>
<keyword evidence="4 6" id="KW-0472">Membrane</keyword>
<reference evidence="7" key="1">
    <citation type="journal article" date="2018" name="Genome Biol. Evol.">
        <title>Genomics and development of Lentinus tigrinus, a white-rot wood-decaying mushroom with dimorphic fruiting bodies.</title>
        <authorList>
            <person name="Wu B."/>
            <person name="Xu Z."/>
            <person name="Knudson A."/>
            <person name="Carlson A."/>
            <person name="Chen N."/>
            <person name="Kovaka S."/>
            <person name="LaButti K."/>
            <person name="Lipzen A."/>
            <person name="Pennachio C."/>
            <person name="Riley R."/>
            <person name="Schakwitz W."/>
            <person name="Umezawa K."/>
            <person name="Ohm R.A."/>
            <person name="Grigoriev I.V."/>
            <person name="Nagy L.G."/>
            <person name="Gibbons J."/>
            <person name="Hibbett D."/>
        </authorList>
    </citation>
    <scope>NUCLEOTIDE SEQUENCE [LARGE SCALE GENOMIC DNA]</scope>
    <source>
        <strain evidence="7">ALCF2SS1-6</strain>
    </source>
</reference>
<dbReference type="AlphaFoldDB" id="A0A5C2RWG7"/>
<evidence type="ECO:0000313" key="8">
    <source>
        <dbReference type="Proteomes" id="UP000313359"/>
    </source>
</evidence>
<keyword evidence="8" id="KW-1185">Reference proteome</keyword>
<feature type="compositionally biased region" description="Polar residues" evidence="5">
    <location>
        <begin position="476"/>
        <end position="485"/>
    </location>
</feature>
<feature type="region of interest" description="Disordered" evidence="5">
    <location>
        <begin position="257"/>
        <end position="288"/>
    </location>
</feature>
<evidence type="ECO:0000313" key="7">
    <source>
        <dbReference type="EMBL" id="RPD55539.1"/>
    </source>
</evidence>
<feature type="compositionally biased region" description="Low complexity" evidence="5">
    <location>
        <begin position="455"/>
        <end position="469"/>
    </location>
</feature>
<feature type="region of interest" description="Disordered" evidence="5">
    <location>
        <begin position="325"/>
        <end position="537"/>
    </location>
</feature>
<feature type="region of interest" description="Disordered" evidence="5">
    <location>
        <begin position="1"/>
        <end position="20"/>
    </location>
</feature>
<evidence type="ECO:0000256" key="6">
    <source>
        <dbReference type="SAM" id="Phobius"/>
    </source>
</evidence>
<feature type="compositionally biased region" description="Low complexity" evidence="5">
    <location>
        <begin position="371"/>
        <end position="393"/>
    </location>
</feature>
<gene>
    <name evidence="7" type="ORF">L227DRAFT_301407</name>
</gene>
<dbReference type="EMBL" id="ML122294">
    <property type="protein sequence ID" value="RPD55539.1"/>
    <property type="molecule type" value="Genomic_DNA"/>
</dbReference>
<accession>A0A5C2RWG7</accession>
<evidence type="ECO:0000256" key="1">
    <source>
        <dbReference type="ARBA" id="ARBA00004167"/>
    </source>
</evidence>
<feature type="compositionally biased region" description="Polar residues" evidence="5">
    <location>
        <begin position="441"/>
        <end position="454"/>
    </location>
</feature>
<proteinExistence type="predicted"/>
<organism evidence="7 8">
    <name type="scientific">Lentinus tigrinus ALCF2SS1-6</name>
    <dbReference type="NCBI Taxonomy" id="1328759"/>
    <lineage>
        <taxon>Eukaryota</taxon>
        <taxon>Fungi</taxon>
        <taxon>Dikarya</taxon>
        <taxon>Basidiomycota</taxon>
        <taxon>Agaricomycotina</taxon>
        <taxon>Agaricomycetes</taxon>
        <taxon>Polyporales</taxon>
        <taxon>Polyporaceae</taxon>
        <taxon>Lentinus</taxon>
    </lineage>
</organism>
<dbReference type="OrthoDB" id="3266934at2759"/>
<feature type="compositionally biased region" description="Low complexity" evidence="5">
    <location>
        <begin position="342"/>
        <end position="362"/>
    </location>
</feature>
<keyword evidence="3 6" id="KW-1133">Transmembrane helix</keyword>
<dbReference type="Proteomes" id="UP000313359">
    <property type="component" value="Unassembled WGS sequence"/>
</dbReference>
<evidence type="ECO:0000256" key="2">
    <source>
        <dbReference type="ARBA" id="ARBA00022692"/>
    </source>
</evidence>